<accession>A0A1J8R2C2</accession>
<dbReference type="AlphaFoldDB" id="A0A1J8R2C2"/>
<sequence length="118" mass="13474">MPRNLIFRGIDLLIATLYVNSYLALLNAPYYIQPNDTEAVEISEFRAHRPSLHNRELEAERLEESRKNVFKHPCDHDDTLHATCLVRVAMKLVAAIAEISPQRDRVTLTQDVGLPKVP</sequence>
<protein>
    <submittedName>
        <fullName evidence="1">Uncharacterized protein</fullName>
    </submittedName>
</protein>
<evidence type="ECO:0000313" key="2">
    <source>
        <dbReference type="Proteomes" id="UP000183567"/>
    </source>
</evidence>
<organism evidence="1 2">
    <name type="scientific">Rhizopogon vesiculosus</name>
    <dbReference type="NCBI Taxonomy" id="180088"/>
    <lineage>
        <taxon>Eukaryota</taxon>
        <taxon>Fungi</taxon>
        <taxon>Dikarya</taxon>
        <taxon>Basidiomycota</taxon>
        <taxon>Agaricomycotina</taxon>
        <taxon>Agaricomycetes</taxon>
        <taxon>Agaricomycetidae</taxon>
        <taxon>Boletales</taxon>
        <taxon>Suillineae</taxon>
        <taxon>Rhizopogonaceae</taxon>
        <taxon>Rhizopogon</taxon>
    </lineage>
</organism>
<name>A0A1J8R2C2_9AGAM</name>
<proteinExistence type="predicted"/>
<evidence type="ECO:0000313" key="1">
    <source>
        <dbReference type="EMBL" id="OJA19984.1"/>
    </source>
</evidence>
<dbReference type="OrthoDB" id="2639636at2759"/>
<gene>
    <name evidence="1" type="ORF">AZE42_05629</name>
</gene>
<comment type="caution">
    <text evidence="1">The sequence shown here is derived from an EMBL/GenBank/DDBJ whole genome shotgun (WGS) entry which is preliminary data.</text>
</comment>
<keyword evidence="2" id="KW-1185">Reference proteome</keyword>
<dbReference type="EMBL" id="LVVM01000765">
    <property type="protein sequence ID" value="OJA19984.1"/>
    <property type="molecule type" value="Genomic_DNA"/>
</dbReference>
<dbReference type="Proteomes" id="UP000183567">
    <property type="component" value="Unassembled WGS sequence"/>
</dbReference>
<reference evidence="1 2" key="1">
    <citation type="submission" date="2016-03" db="EMBL/GenBank/DDBJ databases">
        <title>Comparative genomics of the ectomycorrhizal sister species Rhizopogon vinicolor and Rhizopogon vesiculosus (Basidiomycota: Boletales) reveals a divergence of the mating type B locus.</title>
        <authorList>
            <person name="Mujic A.B."/>
            <person name="Kuo A."/>
            <person name="Tritt A."/>
            <person name="Lipzen A."/>
            <person name="Chen C."/>
            <person name="Johnson J."/>
            <person name="Sharma A."/>
            <person name="Barry K."/>
            <person name="Grigoriev I.V."/>
            <person name="Spatafora J.W."/>
        </authorList>
    </citation>
    <scope>NUCLEOTIDE SEQUENCE [LARGE SCALE GENOMIC DNA]</scope>
    <source>
        <strain evidence="1 2">AM-OR11-056</strain>
    </source>
</reference>